<sequence>MHHFTAETVAFSRHLHAPTRAPQLPTFPPSYFPGNLLDVLKELRLARGDHAGAARVDSLRQWFSFFGLYRGLPALGMDLYRHKSLAREVYRDWTQLLDKVTAAPGGGLAGRGWDVVPELLAANPDAVLQWVRQTLRKVRKAFKGFLLSYIPAAKSPPPPAPPHSGATPRAPKTGGAVSRLLADCMGEVSTDPHFISDLMAAAEQVGWKATVYIHSRGDGSPSSWLPEQLTELSQQVFEIVR</sequence>
<keyword evidence="2" id="KW-1185">Reference proteome</keyword>
<reference evidence="1 2" key="1">
    <citation type="journal article" date="2010" name="Science">
        <title>Genomic analysis of organismal complexity in the multicellular green alga Volvox carteri.</title>
        <authorList>
            <person name="Prochnik S.E."/>
            <person name="Umen J."/>
            <person name="Nedelcu A.M."/>
            <person name="Hallmann A."/>
            <person name="Miller S.M."/>
            <person name="Nishii I."/>
            <person name="Ferris P."/>
            <person name="Kuo A."/>
            <person name="Mitros T."/>
            <person name="Fritz-Laylin L.K."/>
            <person name="Hellsten U."/>
            <person name="Chapman J."/>
            <person name="Simakov O."/>
            <person name="Rensing S.A."/>
            <person name="Terry A."/>
            <person name="Pangilinan J."/>
            <person name="Kapitonov V."/>
            <person name="Jurka J."/>
            <person name="Salamov A."/>
            <person name="Shapiro H."/>
            <person name="Schmutz J."/>
            <person name="Grimwood J."/>
            <person name="Lindquist E."/>
            <person name="Lucas S."/>
            <person name="Grigoriev I.V."/>
            <person name="Schmitt R."/>
            <person name="Kirk D."/>
            <person name="Rokhsar D.S."/>
        </authorList>
    </citation>
    <scope>NUCLEOTIDE SEQUENCE [LARGE SCALE GENOMIC DNA]</scope>
    <source>
        <strain evidence="2">f. Nagariensis / Eve</strain>
    </source>
</reference>
<name>D8UCF9_VOLCA</name>
<protein>
    <submittedName>
        <fullName evidence="1">Uncharacterized protein</fullName>
    </submittedName>
</protein>
<organism evidence="2">
    <name type="scientific">Volvox carteri f. nagariensis</name>
    <dbReference type="NCBI Taxonomy" id="3068"/>
    <lineage>
        <taxon>Eukaryota</taxon>
        <taxon>Viridiplantae</taxon>
        <taxon>Chlorophyta</taxon>
        <taxon>core chlorophytes</taxon>
        <taxon>Chlorophyceae</taxon>
        <taxon>CS clade</taxon>
        <taxon>Chlamydomonadales</taxon>
        <taxon>Volvocaceae</taxon>
        <taxon>Volvox</taxon>
    </lineage>
</organism>
<dbReference type="OrthoDB" id="10417159at2759"/>
<dbReference type="EMBL" id="GL378381">
    <property type="protein sequence ID" value="EFJ42544.1"/>
    <property type="molecule type" value="Genomic_DNA"/>
</dbReference>
<dbReference type="GeneID" id="9619294"/>
<dbReference type="Proteomes" id="UP000001058">
    <property type="component" value="Unassembled WGS sequence"/>
</dbReference>
<accession>D8UCF9</accession>
<dbReference type="KEGG" id="vcn:VOLCADRAFT_97319"/>
<proteinExistence type="predicted"/>
<dbReference type="AlphaFoldDB" id="D8UCF9"/>
<dbReference type="InParanoid" id="D8UCF9"/>
<evidence type="ECO:0000313" key="1">
    <source>
        <dbReference type="EMBL" id="EFJ42544.1"/>
    </source>
</evidence>
<evidence type="ECO:0000313" key="2">
    <source>
        <dbReference type="Proteomes" id="UP000001058"/>
    </source>
</evidence>
<gene>
    <name evidence="1" type="ORF">VOLCADRAFT_97319</name>
</gene>
<dbReference type="RefSeq" id="XP_002956400.1">
    <property type="nucleotide sequence ID" value="XM_002956354.1"/>
</dbReference>